<evidence type="ECO:0000256" key="2">
    <source>
        <dbReference type="ARBA" id="ARBA00022695"/>
    </source>
</evidence>
<dbReference type="Gene3D" id="3.10.10.10">
    <property type="entry name" value="HIV Type 1 Reverse Transcriptase, subunit A, domain 1"/>
    <property type="match status" value="1"/>
</dbReference>
<dbReference type="CDD" id="cd01647">
    <property type="entry name" value="RT_LTR"/>
    <property type="match status" value="1"/>
</dbReference>
<keyword evidence="4" id="KW-0255">Endonuclease</keyword>
<dbReference type="InterPro" id="IPR012337">
    <property type="entry name" value="RNaseH-like_sf"/>
</dbReference>
<dbReference type="SUPFAM" id="SSF53098">
    <property type="entry name" value="Ribonuclease H-like"/>
    <property type="match status" value="2"/>
</dbReference>
<dbReference type="Pfam" id="PF03732">
    <property type="entry name" value="Retrotrans_gag"/>
    <property type="match status" value="1"/>
</dbReference>
<feature type="compositionally biased region" description="Basic and acidic residues" evidence="7">
    <location>
        <begin position="1213"/>
        <end position="1231"/>
    </location>
</feature>
<proteinExistence type="predicted"/>
<feature type="compositionally biased region" description="Basic residues" evidence="7">
    <location>
        <begin position="1163"/>
        <end position="1198"/>
    </location>
</feature>
<feature type="region of interest" description="Disordered" evidence="7">
    <location>
        <begin position="809"/>
        <end position="831"/>
    </location>
</feature>
<feature type="region of interest" description="Disordered" evidence="7">
    <location>
        <begin position="736"/>
        <end position="775"/>
    </location>
</feature>
<dbReference type="CDD" id="cd09274">
    <property type="entry name" value="RNase_HI_RT_Ty3"/>
    <property type="match status" value="1"/>
</dbReference>
<dbReference type="SUPFAM" id="SSF56672">
    <property type="entry name" value="DNA/RNA polymerases"/>
    <property type="match status" value="1"/>
</dbReference>
<dbReference type="InterPro" id="IPR043502">
    <property type="entry name" value="DNA/RNA_pol_sf"/>
</dbReference>
<evidence type="ECO:0000256" key="6">
    <source>
        <dbReference type="ARBA" id="ARBA00022918"/>
    </source>
</evidence>
<evidence type="ECO:0000313" key="10">
    <source>
        <dbReference type="Proteomes" id="UP001054252"/>
    </source>
</evidence>
<feature type="region of interest" description="Disordered" evidence="7">
    <location>
        <begin position="407"/>
        <end position="433"/>
    </location>
</feature>
<feature type="compositionally biased region" description="Basic and acidic residues" evidence="7">
    <location>
        <begin position="410"/>
        <end position="432"/>
    </location>
</feature>
<dbReference type="EMBL" id="BPVZ01000299">
    <property type="protein sequence ID" value="GKV49429.1"/>
    <property type="molecule type" value="Genomic_DNA"/>
</dbReference>
<dbReference type="GO" id="GO:0004519">
    <property type="term" value="F:endonuclease activity"/>
    <property type="evidence" value="ECO:0007669"/>
    <property type="project" value="UniProtKB-KW"/>
</dbReference>
<keyword evidence="3" id="KW-0540">Nuclease</keyword>
<feature type="domain" description="Integrase catalytic" evidence="8">
    <location>
        <begin position="1886"/>
        <end position="2069"/>
    </location>
</feature>
<evidence type="ECO:0000259" key="8">
    <source>
        <dbReference type="PROSITE" id="PS50994"/>
    </source>
</evidence>
<evidence type="ECO:0000256" key="7">
    <source>
        <dbReference type="SAM" id="MobiDB-lite"/>
    </source>
</evidence>
<dbReference type="Pfam" id="PF17921">
    <property type="entry name" value="Integrase_H2C2"/>
    <property type="match status" value="1"/>
</dbReference>
<evidence type="ECO:0000256" key="4">
    <source>
        <dbReference type="ARBA" id="ARBA00022759"/>
    </source>
</evidence>
<keyword evidence="5" id="KW-0378">Hydrolase</keyword>
<dbReference type="PROSITE" id="PS50994">
    <property type="entry name" value="INTEGRASE"/>
    <property type="match status" value="1"/>
</dbReference>
<dbReference type="GO" id="GO:0015074">
    <property type="term" value="P:DNA integration"/>
    <property type="evidence" value="ECO:0007669"/>
    <property type="project" value="InterPro"/>
</dbReference>
<dbReference type="CDD" id="cd09279">
    <property type="entry name" value="RNase_HI_like"/>
    <property type="match status" value="1"/>
</dbReference>
<name>A0AAV5MIS7_9ROSI</name>
<dbReference type="PANTHER" id="PTHR48475:SF1">
    <property type="entry name" value="RNASE H TYPE-1 DOMAIN-CONTAINING PROTEIN"/>
    <property type="match status" value="1"/>
</dbReference>
<feature type="region of interest" description="Disordered" evidence="7">
    <location>
        <begin position="1138"/>
        <end position="1253"/>
    </location>
</feature>
<feature type="compositionally biased region" description="Basic and acidic residues" evidence="7">
    <location>
        <begin position="809"/>
        <end position="819"/>
    </location>
</feature>
<dbReference type="Gene3D" id="3.30.420.10">
    <property type="entry name" value="Ribonuclease H-like superfamily/Ribonuclease H"/>
    <property type="match status" value="3"/>
</dbReference>
<dbReference type="InterPro" id="IPR036397">
    <property type="entry name" value="RNaseH_sf"/>
</dbReference>
<dbReference type="InterPro" id="IPR000477">
    <property type="entry name" value="RT_dom"/>
</dbReference>
<dbReference type="GO" id="GO:0003964">
    <property type="term" value="F:RNA-directed DNA polymerase activity"/>
    <property type="evidence" value="ECO:0007669"/>
    <property type="project" value="UniProtKB-KW"/>
</dbReference>
<reference evidence="9 10" key="1">
    <citation type="journal article" date="2021" name="Commun. Biol.">
        <title>The genome of Shorea leprosula (Dipterocarpaceae) highlights the ecological relevance of drought in aseasonal tropical rainforests.</title>
        <authorList>
            <person name="Ng K.K.S."/>
            <person name="Kobayashi M.J."/>
            <person name="Fawcett J.A."/>
            <person name="Hatakeyama M."/>
            <person name="Paape T."/>
            <person name="Ng C.H."/>
            <person name="Ang C.C."/>
            <person name="Tnah L.H."/>
            <person name="Lee C.T."/>
            <person name="Nishiyama T."/>
            <person name="Sese J."/>
            <person name="O'Brien M.J."/>
            <person name="Copetti D."/>
            <person name="Mohd Noor M.I."/>
            <person name="Ong R.C."/>
            <person name="Putra M."/>
            <person name="Sireger I.Z."/>
            <person name="Indrioko S."/>
            <person name="Kosugi Y."/>
            <person name="Izuno A."/>
            <person name="Isagi Y."/>
            <person name="Lee S.L."/>
            <person name="Shimizu K.K."/>
        </authorList>
    </citation>
    <scope>NUCLEOTIDE SEQUENCE [LARGE SCALE GENOMIC DNA]</scope>
    <source>
        <strain evidence="9">214</strain>
    </source>
</reference>
<keyword evidence="2" id="KW-0548">Nucleotidyltransferase</keyword>
<organism evidence="9 10">
    <name type="scientific">Rubroshorea leprosula</name>
    <dbReference type="NCBI Taxonomy" id="152421"/>
    <lineage>
        <taxon>Eukaryota</taxon>
        <taxon>Viridiplantae</taxon>
        <taxon>Streptophyta</taxon>
        <taxon>Embryophyta</taxon>
        <taxon>Tracheophyta</taxon>
        <taxon>Spermatophyta</taxon>
        <taxon>Magnoliopsida</taxon>
        <taxon>eudicotyledons</taxon>
        <taxon>Gunneridae</taxon>
        <taxon>Pentapetalae</taxon>
        <taxon>rosids</taxon>
        <taxon>malvids</taxon>
        <taxon>Malvales</taxon>
        <taxon>Dipterocarpaceae</taxon>
        <taxon>Rubroshorea</taxon>
    </lineage>
</organism>
<keyword evidence="1" id="KW-0808">Transferase</keyword>
<evidence type="ECO:0000256" key="5">
    <source>
        <dbReference type="ARBA" id="ARBA00022801"/>
    </source>
</evidence>
<dbReference type="InterPro" id="IPR043128">
    <property type="entry name" value="Rev_trsase/Diguanyl_cyclase"/>
</dbReference>
<dbReference type="PANTHER" id="PTHR48475">
    <property type="entry name" value="RIBONUCLEASE H"/>
    <property type="match status" value="1"/>
</dbReference>
<keyword evidence="10" id="KW-1185">Reference proteome</keyword>
<protein>
    <recommendedName>
        <fullName evidence="8">Integrase catalytic domain-containing protein</fullName>
    </recommendedName>
</protein>
<dbReference type="InterPro" id="IPR005162">
    <property type="entry name" value="Retrotrans_gag_dom"/>
</dbReference>
<dbReference type="Pfam" id="PF00665">
    <property type="entry name" value="rve"/>
    <property type="match status" value="1"/>
</dbReference>
<dbReference type="InterPro" id="IPR001584">
    <property type="entry name" value="Integrase_cat-core"/>
</dbReference>
<dbReference type="GO" id="GO:0003676">
    <property type="term" value="F:nucleic acid binding"/>
    <property type="evidence" value="ECO:0007669"/>
    <property type="project" value="InterPro"/>
</dbReference>
<evidence type="ECO:0000313" key="9">
    <source>
        <dbReference type="EMBL" id="GKV49429.1"/>
    </source>
</evidence>
<comment type="caution">
    <text evidence="9">The sequence shown here is derived from an EMBL/GenBank/DDBJ whole genome shotgun (WGS) entry which is preliminary data.</text>
</comment>
<dbReference type="Pfam" id="PF00078">
    <property type="entry name" value="RVT_1"/>
    <property type="match status" value="1"/>
</dbReference>
<dbReference type="Pfam" id="PF17917">
    <property type="entry name" value="RT_RNaseH"/>
    <property type="match status" value="1"/>
</dbReference>
<sequence length="2201" mass="250054">MADSKQAVTPLATLKVQIFSNQSSLLTRAKARMTRSKLVSPLRQFTRRCRKEAAMKKRALAIQSPFQPMKDVEYFSLESSEGEELSLKPSHVSTSKLRWADYPSSSSESLLPALVTEATSGDSDALLKAVEGLRKAVAEKDAQIKELQELLAAQHLSKQNNQAASSSIAEKALENKEDSLRTSDRGAFRDTAHATVASLTFPQLKLLVDDVIRARQGGTSQSSLVYAKPYTRKIDNLSLPDGYQPPKFQKFNGKGNPRQHVAHFVETCNNAGTYGDLMVKQFIRSLEDAAFEWYTDLPAGSVDSWDQLEREFLTRFYSIKRTVSLPELANTKQKKDESVTDFIERWRNLVLNYREKISEISSIDMCVQGMHWGLLYNLQANMPHTFEELATRAHDLEIQIARHGNFLPTDARDKKESRKDLKKEVKPSKAKETMAVTTAPVKISQQKPKPNPKQGVKIVEDQGQKKKSTLKELQQKEYPFADSEVPAIFEQLLVLNLIELPAPKRPEEVGRVNDPKYCKYHRIVSHPIGKCFVLKDLIVRLEKEGKIQLESEEGSATTNVAMVSFGSFSPVPLLPVQRTPLMVQPKEFGLHLSKGAIQVKFQTDDEERIAYAYPDMPTSGGPGSLSLYDLMTVNLEDWESSSESEDEVGDGWSTFISKSRKHRNPVSSGMPLPDPHKIMYGIYPEIKPTGWCSNSEFPAFYNDDDGWIPVQSRRRRRHSRPTLPSIQQNHSFLSALPTTPKNQEQHQVVKRRSDLQTRLRQVPNKRKSLSEKDMNSKERAAITLYEYFPEGYFSDEEVYVIVTSFKTENKPSSKEEAEGSKSQSNDPEADGSIEKLKQLPSDLQLSKALQLSWDTRLALVQALLDSKKFQGELAQPETKAGCFGTITFTDEDLQLGIQKHNRPLYRIGITVDELTSSKLLIQGFNQKGQCAIGKICINFQIADMATSALFHVIEAKTSYELLLGRTWIHENGVVPSTWHQCFKYHSDGKTKCVMAEKEPFTKEESYFADAKFYEKEEDDFEALPIKMPQIKQKNDGKIFVRPIKDPSSSSEVHLSIEDVKVLKEDLVLPFSTLSKLGISNPVIKEMVETAIEHEKQPQGWFDPRAQMLLKRAGFKEGESRQLGDLNSILTSTQATQTGKEAMLRGEPVPKQRHGLGFQSSKPAKIKIKKKQQNRKKTSKSQKVQKNKIKSMQRKKYQWRRKDVLDGQEISKPSVEEEKAAESNHVSIEKIFDSNSSDEEPNPAPEACEEGGQATTDELKQRNLGTEDDPRSIFLSASLSLEEEVRYVQLLDEYKDVFAWSYKEMPGLDPKVAVHRLVVKHGVRPVKQSQRCFRPEIIPQIEAEVDKLIEAGFIREVHYPSWIANIVPVRKKNGQLRVCVDFRDLNQACPKDDFPLPIIELMVDATMGHEVLSFMDGFSSYNQIRMDPKDEELTAFRTPKGIYCYKVMPFGLKNAGATYQRAMQMIFSDMLHKLVECYVNDLVVKSERRDDHLNDLKVVFERLRNIKEYLLHPPVLVAPILGRPLILYIAAQEYSLGALLEQVNEEGKENALYYLSRTLVGAEVNYSPIERICLALIFSTKKLRHYMLAHVVHLISKADPLKYIMSKLVLSGRLAKWALLLSEFEIIYVPQKAIKGQALADFLADHPIPAEWELSKDLPDEEMFFVDVLPSWELYFDGASRRDGAGVGVVFVTPKNEVIPFSFSLREQCSNNVAEYQALIAGLEMALEMQIYQLKLVPYFQYASQLLEKFDHVSIAHVPRSRNKQADALANLAAVLASLDNQEVTIFVSQRWISPHLRSEDAESNVVSVCVIEKEDWRQPIINYLEHGKLPDDPRPKSIIRRRALRFVYFCNTLYRRSFDGVLLRCLDGDESSQVVEEAHSGICGAHQSGPKLHYRIRRMGYYWPTMVKDCMEYAKKCEAYVIGPITPKSSAGHAYILAATDYFSKWAKAVPLREVKKENVVDFIRVNIIYRYGVPRYIITDNGKPFANSLMDKLCSKFKFAQHFSSMYNATANGLAEAFNKTLCNLLKKVVSKSKRDWHERIGEALWAYRTTHRTPTKATPYSFVYGVEAVLPLECQIPSLRIAIQEGLTNEQNAKLCLQELEALDEKRLETQQHLECYQARLSRAFNKKVQLRAFQVGDVVLAVRRPIVITRHSGGKFTSKWDGPYIVIEVYSNGAYKIVDKDGLQIGPINGKFLKKFYS</sequence>
<dbReference type="GO" id="GO:0016787">
    <property type="term" value="F:hydrolase activity"/>
    <property type="evidence" value="ECO:0007669"/>
    <property type="project" value="UniProtKB-KW"/>
</dbReference>
<accession>A0AAV5MIS7</accession>
<dbReference type="InterPro" id="IPR041588">
    <property type="entry name" value="Integrase_H2C2"/>
</dbReference>
<dbReference type="Gene3D" id="1.10.340.70">
    <property type="match status" value="1"/>
</dbReference>
<gene>
    <name evidence="9" type="ORF">SLEP1_g56179</name>
</gene>
<evidence type="ECO:0000256" key="1">
    <source>
        <dbReference type="ARBA" id="ARBA00022679"/>
    </source>
</evidence>
<dbReference type="Gene3D" id="3.30.70.270">
    <property type="match status" value="1"/>
</dbReference>
<keyword evidence="6" id="KW-0695">RNA-directed DNA polymerase</keyword>
<dbReference type="InterPro" id="IPR041373">
    <property type="entry name" value="RT_RNaseH"/>
</dbReference>
<evidence type="ECO:0000256" key="3">
    <source>
        <dbReference type="ARBA" id="ARBA00022722"/>
    </source>
</evidence>
<feature type="compositionally biased region" description="Polar residues" evidence="7">
    <location>
        <begin position="736"/>
        <end position="746"/>
    </location>
</feature>
<dbReference type="Proteomes" id="UP001054252">
    <property type="component" value="Unassembled WGS sequence"/>
</dbReference>